<dbReference type="OrthoDB" id="614636at2"/>
<feature type="domain" description="GH3 C-terminal" evidence="2">
    <location>
        <begin position="440"/>
        <end position="552"/>
    </location>
</feature>
<dbReference type="GO" id="GO:0016881">
    <property type="term" value="F:acid-amino acid ligase activity"/>
    <property type="evidence" value="ECO:0007669"/>
    <property type="project" value="TreeGrafter"/>
</dbReference>
<evidence type="ECO:0000259" key="2">
    <source>
        <dbReference type="Pfam" id="PF23572"/>
    </source>
</evidence>
<name>A0A1G6ATZ0_EUBOX</name>
<dbReference type="InterPro" id="IPR055377">
    <property type="entry name" value="GH3_M"/>
</dbReference>
<dbReference type="EMBL" id="FMXR01000007">
    <property type="protein sequence ID" value="SDB11861.1"/>
    <property type="molecule type" value="Genomic_DNA"/>
</dbReference>
<proteinExistence type="predicted"/>
<protein>
    <submittedName>
        <fullName evidence="3">GH3 auxin-responsive promoter</fullName>
    </submittedName>
</protein>
<gene>
    <name evidence="3" type="ORF">SAMN02910417_00886</name>
</gene>
<dbReference type="STRING" id="1732.SAMN02910417_00886"/>
<dbReference type="PANTHER" id="PTHR31901:SF9">
    <property type="entry name" value="GH3 DOMAIN-CONTAINING PROTEIN"/>
    <property type="match status" value="1"/>
</dbReference>
<dbReference type="InterPro" id="IPR055378">
    <property type="entry name" value="GH3_C"/>
</dbReference>
<dbReference type="InterPro" id="IPR004993">
    <property type="entry name" value="GH3"/>
</dbReference>
<accession>A0A1G6ATZ0</accession>
<evidence type="ECO:0000313" key="4">
    <source>
        <dbReference type="Proteomes" id="UP000199228"/>
    </source>
</evidence>
<dbReference type="PANTHER" id="PTHR31901">
    <property type="entry name" value="GH3 DOMAIN-CONTAINING PROTEIN"/>
    <property type="match status" value="1"/>
</dbReference>
<sequence length="568" mass="65316">MIVDKITNHVFCSTLKKRGANSIKHLDAASRDAIAISEKLILDIVQDNKDTEYGKKYGFADIKSIEDYKKKVPFSTYDDYYPYIKRMIENDEEDLITVYPIRHYALSSGSVGVPKHIPVSQKTLDSYSIYAANMAFGVLDEFYKTTTGKTFEDGMCLNTLEAPPMWTENGVTKGAISGTMLRPLADRLKYFMTSPSELIFPEGVMDLKYLKIRFALEERNVMCMVSAFMTGLVDLMTYMENNWESLCDDIEQGCISKEINISDELRDKFNSMLKPNKERAQELRAEFEKGFDTPIVPRIWKNMRWVAAIGTGGFAQYTQKMRQYTGKNIPYSMANYAASESMMAVARRAGDESFVLLPDGGFYEFIPMDSDDEETTLTIDQLEKGKDYEIVVTNLSGFYRYKIKDVIRVTGFYNEAPMIQFIYRKNQMISIAGEKTNEEALRWAMQKFQDDTNILLRDYSIFADTETKPGRYIILIEPDKELDKSRYEECRDIIEKRLGEANPSFGSKIATNVLGRTKLCVTQSETYMLYRDMMLMKGVSQNQLKPVRVIDTPMKEKFFFNLLEGEVE</sequence>
<dbReference type="GO" id="GO:0005737">
    <property type="term" value="C:cytoplasm"/>
    <property type="evidence" value="ECO:0007669"/>
    <property type="project" value="TreeGrafter"/>
</dbReference>
<dbReference type="Pfam" id="PF23572">
    <property type="entry name" value="GH3_C"/>
    <property type="match status" value="1"/>
</dbReference>
<keyword evidence="4" id="KW-1185">Reference proteome</keyword>
<evidence type="ECO:0000313" key="3">
    <source>
        <dbReference type="EMBL" id="SDB11861.1"/>
    </source>
</evidence>
<dbReference type="AlphaFoldDB" id="A0A1G6ATZ0"/>
<organism evidence="3 4">
    <name type="scientific">Eubacterium oxidoreducens</name>
    <dbReference type="NCBI Taxonomy" id="1732"/>
    <lineage>
        <taxon>Bacteria</taxon>
        <taxon>Bacillati</taxon>
        <taxon>Bacillota</taxon>
        <taxon>Clostridia</taxon>
        <taxon>Eubacteriales</taxon>
        <taxon>Eubacteriaceae</taxon>
        <taxon>Eubacterium</taxon>
    </lineage>
</organism>
<feature type="domain" description="GH3 middle" evidence="1">
    <location>
        <begin position="354"/>
        <end position="424"/>
    </location>
</feature>
<dbReference type="Pfam" id="PF03321">
    <property type="entry name" value="GH3"/>
    <property type="match status" value="1"/>
</dbReference>
<dbReference type="Pfam" id="PF23571">
    <property type="entry name" value="GH3_M"/>
    <property type="match status" value="1"/>
</dbReference>
<dbReference type="RefSeq" id="WP_090172646.1">
    <property type="nucleotide sequence ID" value="NZ_FMXR01000007.1"/>
</dbReference>
<evidence type="ECO:0000259" key="1">
    <source>
        <dbReference type="Pfam" id="PF23571"/>
    </source>
</evidence>
<dbReference type="Proteomes" id="UP000199228">
    <property type="component" value="Unassembled WGS sequence"/>
</dbReference>
<reference evidence="3 4" key="1">
    <citation type="submission" date="2016-10" db="EMBL/GenBank/DDBJ databases">
        <authorList>
            <person name="de Groot N.N."/>
        </authorList>
    </citation>
    <scope>NUCLEOTIDE SEQUENCE [LARGE SCALE GENOMIC DNA]</scope>
    <source>
        <strain evidence="3 4">DSM 3217</strain>
    </source>
</reference>